<dbReference type="OrthoDB" id="9781543at2"/>
<dbReference type="InterPro" id="IPR047262">
    <property type="entry name" value="PRX-like1"/>
</dbReference>
<dbReference type="GO" id="GO:0016209">
    <property type="term" value="F:antioxidant activity"/>
    <property type="evidence" value="ECO:0007669"/>
    <property type="project" value="InterPro"/>
</dbReference>
<dbReference type="SUPFAM" id="SSF52833">
    <property type="entry name" value="Thioredoxin-like"/>
    <property type="match status" value="1"/>
</dbReference>
<dbReference type="AlphaFoldDB" id="A0A317C3Y1"/>
<dbReference type="InterPro" id="IPR000866">
    <property type="entry name" value="AhpC/TSA"/>
</dbReference>
<dbReference type="InterPro" id="IPR036249">
    <property type="entry name" value="Thioredoxin-like_sf"/>
</dbReference>
<evidence type="ECO:0000313" key="2">
    <source>
        <dbReference type="EMBL" id="PWQ93324.1"/>
    </source>
</evidence>
<protein>
    <submittedName>
        <fullName evidence="2">Thioredoxin family protein</fullName>
    </submittedName>
</protein>
<organism evidence="2 3">
    <name type="scientific">Leucothrix pacifica</name>
    <dbReference type="NCBI Taxonomy" id="1247513"/>
    <lineage>
        <taxon>Bacteria</taxon>
        <taxon>Pseudomonadati</taxon>
        <taxon>Pseudomonadota</taxon>
        <taxon>Gammaproteobacteria</taxon>
        <taxon>Thiotrichales</taxon>
        <taxon>Thiotrichaceae</taxon>
        <taxon>Leucothrix</taxon>
    </lineage>
</organism>
<keyword evidence="3" id="KW-1185">Reference proteome</keyword>
<accession>A0A317C3Y1</accession>
<dbReference type="PANTHER" id="PTHR43640">
    <property type="entry name" value="OS07G0260300 PROTEIN"/>
    <property type="match status" value="1"/>
</dbReference>
<dbReference type="Gene3D" id="3.40.30.10">
    <property type="entry name" value="Glutaredoxin"/>
    <property type="match status" value="1"/>
</dbReference>
<gene>
    <name evidence="2" type="ORF">DKW60_17710</name>
</gene>
<feature type="domain" description="Thioredoxin" evidence="1">
    <location>
        <begin position="8"/>
        <end position="162"/>
    </location>
</feature>
<evidence type="ECO:0000313" key="3">
    <source>
        <dbReference type="Proteomes" id="UP000245539"/>
    </source>
</evidence>
<dbReference type="Proteomes" id="UP000245539">
    <property type="component" value="Unassembled WGS sequence"/>
</dbReference>
<sequence>MALAHAAVKVGQPAPDFQLIGSDGKTHKLSDYADKTVVLEWTNHDCPYVRKHYRSGNMQKLQKQYTDKGVMWLSVISSAPGKQGYVSADEANKLTTSRDAAPTQVLLDPKGEVGRAYGARTTPHMYVIEKGVMRYMGGIDSIASASTSDIEEAEPYVELALNSMLEGKPLAKAVTRPYGCSVKY</sequence>
<evidence type="ECO:0000259" key="1">
    <source>
        <dbReference type="PROSITE" id="PS51352"/>
    </source>
</evidence>
<comment type="caution">
    <text evidence="2">The sequence shown here is derived from an EMBL/GenBank/DDBJ whole genome shotgun (WGS) entry which is preliminary data.</text>
</comment>
<dbReference type="CDD" id="cd02969">
    <property type="entry name" value="PRX_like1"/>
    <property type="match status" value="1"/>
</dbReference>
<name>A0A317C3Y1_9GAMM</name>
<dbReference type="PROSITE" id="PS51352">
    <property type="entry name" value="THIOREDOXIN_2"/>
    <property type="match status" value="1"/>
</dbReference>
<dbReference type="EMBL" id="QGKM01000064">
    <property type="protein sequence ID" value="PWQ93324.1"/>
    <property type="molecule type" value="Genomic_DNA"/>
</dbReference>
<proteinExistence type="predicted"/>
<dbReference type="Pfam" id="PF00578">
    <property type="entry name" value="AhpC-TSA"/>
    <property type="match status" value="1"/>
</dbReference>
<dbReference type="PANTHER" id="PTHR43640:SF1">
    <property type="entry name" value="THIOREDOXIN-DEPENDENT PEROXIREDOXIN"/>
    <property type="match status" value="1"/>
</dbReference>
<dbReference type="GO" id="GO:0016491">
    <property type="term" value="F:oxidoreductase activity"/>
    <property type="evidence" value="ECO:0007669"/>
    <property type="project" value="InterPro"/>
</dbReference>
<reference evidence="2 3" key="1">
    <citation type="submission" date="2018-05" db="EMBL/GenBank/DDBJ databases">
        <title>Leucothrix arctica sp. nov., isolated from Arctic seawater.</title>
        <authorList>
            <person name="Choi A."/>
            <person name="Baek K."/>
        </authorList>
    </citation>
    <scope>NUCLEOTIDE SEQUENCE [LARGE SCALE GENOMIC DNA]</scope>
    <source>
        <strain evidence="2 3">JCM 18388</strain>
    </source>
</reference>
<dbReference type="InterPro" id="IPR013766">
    <property type="entry name" value="Thioredoxin_domain"/>
</dbReference>